<feature type="compositionally biased region" description="Basic and acidic residues" evidence="1">
    <location>
        <begin position="86"/>
        <end position="98"/>
    </location>
</feature>
<feature type="compositionally biased region" description="Low complexity" evidence="1">
    <location>
        <begin position="1"/>
        <end position="22"/>
    </location>
</feature>
<name>A0A7J7NQA8_9MAGN</name>
<organism evidence="2 3">
    <name type="scientific">Kingdonia uniflora</name>
    <dbReference type="NCBI Taxonomy" id="39325"/>
    <lineage>
        <taxon>Eukaryota</taxon>
        <taxon>Viridiplantae</taxon>
        <taxon>Streptophyta</taxon>
        <taxon>Embryophyta</taxon>
        <taxon>Tracheophyta</taxon>
        <taxon>Spermatophyta</taxon>
        <taxon>Magnoliopsida</taxon>
        <taxon>Ranunculales</taxon>
        <taxon>Circaeasteraceae</taxon>
        <taxon>Kingdonia</taxon>
    </lineage>
</organism>
<feature type="region of interest" description="Disordered" evidence="1">
    <location>
        <begin position="1"/>
        <end position="25"/>
    </location>
</feature>
<comment type="caution">
    <text evidence="2">The sequence shown here is derived from an EMBL/GenBank/DDBJ whole genome shotgun (WGS) entry which is preliminary data.</text>
</comment>
<keyword evidence="3" id="KW-1185">Reference proteome</keyword>
<evidence type="ECO:0000313" key="2">
    <source>
        <dbReference type="EMBL" id="KAF6169230.1"/>
    </source>
</evidence>
<proteinExistence type="predicted"/>
<sequence length="301" mass="33785">MTNSPPNNNNNKKNGRNNNENNTLPVPQVLPRTIAMRNVPIPSVGGIVIRETPSNEVSTTTAIEVPNLISTLLREGLSKRVLAQRARREHERQLRESGHTGSPAPQTFDNFVETVVHTRATISHAPKNITKIEFPLPLPPDMIAQRARREREKQLRESATVSELFNQEPSNHTLNAGINRVPMHTELPMSQALDNVAETEVPTPVTAVIDTFREQPYHTTEAPKLQNLTIRTNSNFPSSIFEIGESSTARENVTHYYVEEQYNLSEADEDEHVNVNEADLQLGYHFLGQMDVLCIHCSALH</sequence>
<gene>
    <name evidence="2" type="ORF">GIB67_013660</name>
</gene>
<evidence type="ECO:0000256" key="1">
    <source>
        <dbReference type="SAM" id="MobiDB-lite"/>
    </source>
</evidence>
<feature type="region of interest" description="Disordered" evidence="1">
    <location>
        <begin position="84"/>
        <end position="107"/>
    </location>
</feature>
<reference evidence="2 3" key="1">
    <citation type="journal article" date="2020" name="IScience">
        <title>Genome Sequencing of the Endangered Kingdonia uniflora (Circaeasteraceae, Ranunculales) Reveals Potential Mechanisms of Evolutionary Specialization.</title>
        <authorList>
            <person name="Sun Y."/>
            <person name="Deng T."/>
            <person name="Zhang A."/>
            <person name="Moore M.J."/>
            <person name="Landis J.B."/>
            <person name="Lin N."/>
            <person name="Zhang H."/>
            <person name="Zhang X."/>
            <person name="Huang J."/>
            <person name="Zhang X."/>
            <person name="Sun H."/>
            <person name="Wang H."/>
        </authorList>
    </citation>
    <scope>NUCLEOTIDE SEQUENCE [LARGE SCALE GENOMIC DNA]</scope>
    <source>
        <strain evidence="2">TB1705</strain>
        <tissue evidence="2">Leaf</tissue>
    </source>
</reference>
<protein>
    <submittedName>
        <fullName evidence="2">Uncharacterized protein</fullName>
    </submittedName>
</protein>
<dbReference type="Proteomes" id="UP000541444">
    <property type="component" value="Unassembled WGS sequence"/>
</dbReference>
<evidence type="ECO:0000313" key="3">
    <source>
        <dbReference type="Proteomes" id="UP000541444"/>
    </source>
</evidence>
<dbReference type="AlphaFoldDB" id="A0A7J7NQA8"/>
<accession>A0A7J7NQA8</accession>
<dbReference type="EMBL" id="JACGCM010000669">
    <property type="protein sequence ID" value="KAF6169230.1"/>
    <property type="molecule type" value="Genomic_DNA"/>
</dbReference>